<evidence type="ECO:0000256" key="1">
    <source>
        <dbReference type="SAM" id="SignalP"/>
    </source>
</evidence>
<name>A0A1P9WTM9_9BACT</name>
<dbReference type="EMBL" id="CP014263">
    <property type="protein sequence ID" value="AQG78683.1"/>
    <property type="molecule type" value="Genomic_DNA"/>
</dbReference>
<dbReference type="Gene3D" id="2.60.40.10">
    <property type="entry name" value="Immunoglobulins"/>
    <property type="match status" value="1"/>
</dbReference>
<evidence type="ECO:0008006" key="4">
    <source>
        <dbReference type="Google" id="ProtNLM"/>
    </source>
</evidence>
<keyword evidence="1" id="KW-0732">Signal</keyword>
<feature type="signal peptide" evidence="1">
    <location>
        <begin position="1"/>
        <end position="20"/>
    </location>
</feature>
<reference evidence="2 3" key="1">
    <citation type="submission" date="2016-01" db="EMBL/GenBank/DDBJ databases">
        <authorList>
            <person name="Oliw E.H."/>
        </authorList>
    </citation>
    <scope>NUCLEOTIDE SEQUENCE [LARGE SCALE GENOMIC DNA]</scope>
    <source>
        <strain evidence="2 3">DY10</strain>
    </source>
</reference>
<organism evidence="2 3">
    <name type="scientific">Spirosoma montaniterrae</name>
    <dbReference type="NCBI Taxonomy" id="1178516"/>
    <lineage>
        <taxon>Bacteria</taxon>
        <taxon>Pseudomonadati</taxon>
        <taxon>Bacteroidota</taxon>
        <taxon>Cytophagia</taxon>
        <taxon>Cytophagales</taxon>
        <taxon>Cytophagaceae</taxon>
        <taxon>Spirosoma</taxon>
    </lineage>
</organism>
<dbReference type="Proteomes" id="UP000187941">
    <property type="component" value="Chromosome"/>
</dbReference>
<dbReference type="STRING" id="1178516.AWR27_04635"/>
<proteinExistence type="predicted"/>
<protein>
    <recommendedName>
        <fullName evidence="4">DUF1573 domain-containing protein</fullName>
    </recommendedName>
</protein>
<evidence type="ECO:0000313" key="2">
    <source>
        <dbReference type="EMBL" id="AQG78683.1"/>
    </source>
</evidence>
<dbReference type="PANTHER" id="PTHR37833:SF1">
    <property type="entry name" value="SIGNAL PEPTIDE PROTEIN"/>
    <property type="match status" value="1"/>
</dbReference>
<dbReference type="KEGG" id="smon:AWR27_04635"/>
<dbReference type="InterPro" id="IPR013783">
    <property type="entry name" value="Ig-like_fold"/>
</dbReference>
<gene>
    <name evidence="2" type="ORF">AWR27_04635</name>
</gene>
<feature type="chain" id="PRO_5012071794" description="DUF1573 domain-containing protein" evidence="1">
    <location>
        <begin position="21"/>
        <end position="124"/>
    </location>
</feature>
<dbReference type="AlphaFoldDB" id="A0A1P9WTM9"/>
<dbReference type="Pfam" id="PF07610">
    <property type="entry name" value="DUF1573"/>
    <property type="match status" value="1"/>
</dbReference>
<accession>A0A1P9WTM9</accession>
<dbReference type="OrthoDB" id="826619at2"/>
<dbReference type="RefSeq" id="WP_077130124.1">
    <property type="nucleotide sequence ID" value="NZ_CP014263.1"/>
</dbReference>
<sequence>MKRILFFASLVCLSASVAMTLPTALFTWGKTTHDFGKITQNKPVTAEFQFVNKGDMPLVINNARGSCGCTGVDYPKEAILPGASGKIRATFNAATVGSFNKSVLVESNAEGGTAVLYVKGEVVK</sequence>
<dbReference type="PANTHER" id="PTHR37833">
    <property type="entry name" value="LIPOPROTEIN-RELATED"/>
    <property type="match status" value="1"/>
</dbReference>
<evidence type="ECO:0000313" key="3">
    <source>
        <dbReference type="Proteomes" id="UP000187941"/>
    </source>
</evidence>
<dbReference type="InterPro" id="IPR011467">
    <property type="entry name" value="DUF1573"/>
</dbReference>
<keyword evidence="3" id="KW-1185">Reference proteome</keyword>